<accession>T1JWQ8</accession>
<dbReference type="EnsemblMetazoa" id="tetur02g09130.1">
    <property type="protein sequence ID" value="tetur02g09130.1"/>
    <property type="gene ID" value="tetur02g09130"/>
</dbReference>
<feature type="region of interest" description="Disordered" evidence="1">
    <location>
        <begin position="1"/>
        <end position="21"/>
    </location>
</feature>
<evidence type="ECO:0000313" key="2">
    <source>
        <dbReference type="EnsemblMetazoa" id="tetur02g09130.1"/>
    </source>
</evidence>
<reference evidence="3" key="1">
    <citation type="submission" date="2011-08" db="EMBL/GenBank/DDBJ databases">
        <authorList>
            <person name="Rombauts S."/>
        </authorList>
    </citation>
    <scope>NUCLEOTIDE SEQUENCE</scope>
    <source>
        <strain evidence="3">London</strain>
    </source>
</reference>
<dbReference type="Proteomes" id="UP000015104">
    <property type="component" value="Unassembled WGS sequence"/>
</dbReference>
<evidence type="ECO:0000256" key="1">
    <source>
        <dbReference type="SAM" id="MobiDB-lite"/>
    </source>
</evidence>
<dbReference type="EMBL" id="CAEY01000813">
    <property type="status" value="NOT_ANNOTATED_CDS"/>
    <property type="molecule type" value="Genomic_DNA"/>
</dbReference>
<keyword evidence="3" id="KW-1185">Reference proteome</keyword>
<proteinExistence type="predicted"/>
<protein>
    <submittedName>
        <fullName evidence="2">Uncharacterized protein</fullName>
    </submittedName>
</protein>
<dbReference type="HOGENOM" id="CLU_3427011_0_0_1"/>
<dbReference type="AlphaFoldDB" id="T1JWQ8"/>
<organism evidence="2 3">
    <name type="scientific">Tetranychus urticae</name>
    <name type="common">Two-spotted spider mite</name>
    <dbReference type="NCBI Taxonomy" id="32264"/>
    <lineage>
        <taxon>Eukaryota</taxon>
        <taxon>Metazoa</taxon>
        <taxon>Ecdysozoa</taxon>
        <taxon>Arthropoda</taxon>
        <taxon>Chelicerata</taxon>
        <taxon>Arachnida</taxon>
        <taxon>Acari</taxon>
        <taxon>Acariformes</taxon>
        <taxon>Trombidiformes</taxon>
        <taxon>Prostigmata</taxon>
        <taxon>Eleutherengona</taxon>
        <taxon>Raphignathae</taxon>
        <taxon>Tetranychoidea</taxon>
        <taxon>Tetranychidae</taxon>
        <taxon>Tetranychus</taxon>
    </lineage>
</organism>
<name>T1JWQ8_TETUR</name>
<sequence length="21" mass="2395">MGSEILRPTEYNKKKSSSLIL</sequence>
<evidence type="ECO:0000313" key="3">
    <source>
        <dbReference type="Proteomes" id="UP000015104"/>
    </source>
</evidence>
<reference evidence="2" key="2">
    <citation type="submission" date="2015-06" db="UniProtKB">
        <authorList>
            <consortium name="EnsemblMetazoa"/>
        </authorList>
    </citation>
    <scope>IDENTIFICATION</scope>
</reference>